<dbReference type="AlphaFoldDB" id="A0A0G1AGJ0"/>
<feature type="transmembrane region" description="Helical" evidence="1">
    <location>
        <begin position="119"/>
        <end position="139"/>
    </location>
</feature>
<gene>
    <name evidence="3" type="ORF">UU93_C0001G0047</name>
</gene>
<feature type="transmembrane region" description="Helical" evidence="1">
    <location>
        <begin position="6"/>
        <end position="26"/>
    </location>
</feature>
<feature type="transmembrane region" description="Helical" evidence="1">
    <location>
        <begin position="177"/>
        <end position="199"/>
    </location>
</feature>
<comment type="caution">
    <text evidence="3">The sequence shown here is derived from an EMBL/GenBank/DDBJ whole genome shotgun (WGS) entry which is preliminary data.</text>
</comment>
<keyword evidence="1" id="KW-0812">Transmembrane</keyword>
<accession>A0A0G1AGJ0</accession>
<feature type="transmembrane region" description="Helical" evidence="1">
    <location>
        <begin position="151"/>
        <end position="171"/>
    </location>
</feature>
<feature type="transmembrane region" description="Helical" evidence="1">
    <location>
        <begin position="38"/>
        <end position="60"/>
    </location>
</feature>
<reference evidence="3 4" key="1">
    <citation type="journal article" date="2015" name="Nature">
        <title>rRNA introns, odd ribosomes, and small enigmatic genomes across a large radiation of phyla.</title>
        <authorList>
            <person name="Brown C.T."/>
            <person name="Hug L.A."/>
            <person name="Thomas B.C."/>
            <person name="Sharon I."/>
            <person name="Castelle C.J."/>
            <person name="Singh A."/>
            <person name="Wilkins M.J."/>
            <person name="Williams K.H."/>
            <person name="Banfield J.F."/>
        </authorList>
    </citation>
    <scope>NUCLEOTIDE SEQUENCE [LARGE SCALE GENOMIC DNA]</scope>
</reference>
<dbReference type="SUPFAM" id="SSF103481">
    <property type="entry name" value="Multidrug resistance efflux transporter EmrE"/>
    <property type="match status" value="1"/>
</dbReference>
<dbReference type="EMBL" id="LCCN01000001">
    <property type="protein sequence ID" value="KKS33216.1"/>
    <property type="molecule type" value="Genomic_DNA"/>
</dbReference>
<evidence type="ECO:0000259" key="2">
    <source>
        <dbReference type="Pfam" id="PF00892"/>
    </source>
</evidence>
<dbReference type="GO" id="GO:0016020">
    <property type="term" value="C:membrane"/>
    <property type="evidence" value="ECO:0007669"/>
    <property type="project" value="InterPro"/>
</dbReference>
<dbReference type="Pfam" id="PF00892">
    <property type="entry name" value="EamA"/>
    <property type="match status" value="1"/>
</dbReference>
<keyword evidence="1" id="KW-0472">Membrane</keyword>
<dbReference type="InterPro" id="IPR037185">
    <property type="entry name" value="EmrE-like"/>
</dbReference>
<dbReference type="InterPro" id="IPR000620">
    <property type="entry name" value="EamA_dom"/>
</dbReference>
<feature type="transmembrane region" description="Helical" evidence="1">
    <location>
        <begin position="66"/>
        <end position="83"/>
    </location>
</feature>
<feature type="transmembrane region" description="Helical" evidence="1">
    <location>
        <begin position="95"/>
        <end position="113"/>
    </location>
</feature>
<evidence type="ECO:0000313" key="3">
    <source>
        <dbReference type="EMBL" id="KKS33216.1"/>
    </source>
</evidence>
<organism evidence="3 4">
    <name type="scientific">Candidatus Amesbacteria bacterium GW2011_GWA2_42_12</name>
    <dbReference type="NCBI Taxonomy" id="1618356"/>
    <lineage>
        <taxon>Bacteria</taxon>
        <taxon>Candidatus Amesiibacteriota</taxon>
    </lineage>
</organism>
<dbReference type="STRING" id="1618356.UU93_C0001G0047"/>
<proteinExistence type="predicted"/>
<protein>
    <submittedName>
        <fullName evidence="3">Conserved hypothetical membrane protein, DUF6 family</fullName>
    </submittedName>
</protein>
<evidence type="ECO:0000256" key="1">
    <source>
        <dbReference type="SAM" id="Phobius"/>
    </source>
</evidence>
<feature type="transmembrane region" description="Helical" evidence="1">
    <location>
        <begin position="255"/>
        <end position="274"/>
    </location>
</feature>
<feature type="transmembrane region" description="Helical" evidence="1">
    <location>
        <begin position="220"/>
        <end position="249"/>
    </location>
</feature>
<dbReference type="Proteomes" id="UP000034160">
    <property type="component" value="Unassembled WGS sequence"/>
</dbReference>
<name>A0A0G1AGJ0_9BACT</name>
<keyword evidence="1" id="KW-1133">Transmembrane helix</keyword>
<sequence length="310" mass="34377">MSNWLFLSLLSSAVYTVVNFTDKYILERQIKDYRGMAMYSAIVGLITGIVLWTVSGFPILGIKDGLLVIITGVLFVFGAALYFQVMQSEETSKVIFLGQLMPIFTILMSSLFLKEQLSIKQFIGFMLIMTSVFALVTNIKEILSLKFNKAFWLMTISDVLWAAGTIIFKFVSDTSSFIILSAYEGFGWVTGGLILFLVFPSVRQAFISTTRKLSKVGLTIVFGNEAVYLASKLLIFLAIISGPVALVSAVQGTNIMFGIIYGWILTLIAPKIFGEDISKKGLLKKFAWGGSNVYRFSFNLLIQSTFCGNI</sequence>
<evidence type="ECO:0000313" key="4">
    <source>
        <dbReference type="Proteomes" id="UP000034160"/>
    </source>
</evidence>
<dbReference type="Gene3D" id="1.10.3730.20">
    <property type="match status" value="1"/>
</dbReference>
<feature type="domain" description="EamA" evidence="2">
    <location>
        <begin position="4"/>
        <end position="136"/>
    </location>
</feature>